<evidence type="ECO:0000256" key="1">
    <source>
        <dbReference type="ARBA" id="ARBA00011738"/>
    </source>
</evidence>
<name>A0A194REA6_PAPMA</name>
<dbReference type="STRING" id="76193.A0A194REA6"/>
<dbReference type="InterPro" id="IPR004045">
    <property type="entry name" value="Glutathione_S-Trfase_N"/>
</dbReference>
<dbReference type="Proteomes" id="UP000053240">
    <property type="component" value="Unassembled WGS sequence"/>
</dbReference>
<evidence type="ECO:0000259" key="2">
    <source>
        <dbReference type="PROSITE" id="PS50404"/>
    </source>
</evidence>
<dbReference type="InterPro" id="IPR036249">
    <property type="entry name" value="Thioredoxin-like_sf"/>
</dbReference>
<dbReference type="SUPFAM" id="SSF52833">
    <property type="entry name" value="Thioredoxin-like"/>
    <property type="match status" value="2"/>
</dbReference>
<dbReference type="FunFam" id="3.40.30.10:FF:000034">
    <property type="entry name" value="glutathione S-transferase 1"/>
    <property type="match status" value="1"/>
</dbReference>
<dbReference type="SUPFAM" id="SSF47616">
    <property type="entry name" value="GST C-terminal domain-like"/>
    <property type="match status" value="2"/>
</dbReference>
<feature type="domain" description="GST C-terminal" evidence="3">
    <location>
        <begin position="88"/>
        <end position="211"/>
    </location>
</feature>
<dbReference type="PANTHER" id="PTHR43969:SF9">
    <property type="entry name" value="GLUTATHIONE S TRANSFERASE D10, ISOFORM A-RELATED"/>
    <property type="match status" value="1"/>
</dbReference>
<sequence>MPIDLYYVPGSPPCRAVLLTARALNLNLNLKLVDLHHGEHLKPEYVKLNPQHTVPTLVDDGLALSESRAIITYLVNKYGKASGLYPEEARARALVDQRLYFDIGTLYQRFSEYFYPQVFAGAPADKEKAAKVEDALKILDVFLEGQKYVAGAGLTVADLSLIASVSTFEASDIDFKKFANVKRWYETVKTTAPGYQEANEKGLDAFKALKALALEEVAEETPATLLSLTGENLPAMRPYRENDCRSRQRAPCNLSVMFYLSLIRLKEASQRMSIIDFYHTPGSPPCAFLELTGAALGISHRFRYHCKVLTKNETLQEDFIKINPQHTVPVIIDDGFTLWESRAICKYLVAKYGKEEHKTLYPADIKTRAIIDQRLDFDLGTLWFELVKRTAPKFEEIMQKYGKEHNEVVDFYLEATVFQRAEQEQLQNVKS</sequence>
<keyword evidence="5" id="KW-1185">Reference proteome</keyword>
<accession>A0A194REA6</accession>
<dbReference type="InParanoid" id="A0A194REA6"/>
<dbReference type="GO" id="GO:0006749">
    <property type="term" value="P:glutathione metabolic process"/>
    <property type="evidence" value="ECO:0007669"/>
    <property type="project" value="TreeGrafter"/>
</dbReference>
<dbReference type="FunFam" id="1.20.1050.10:FF:000007">
    <property type="entry name" value="Glutathione S-transferase 1-1"/>
    <property type="match status" value="1"/>
</dbReference>
<dbReference type="InterPro" id="IPR004046">
    <property type="entry name" value="GST_C"/>
</dbReference>
<dbReference type="SFLD" id="SFLDS00019">
    <property type="entry name" value="Glutathione_Transferase_(cytos"/>
    <property type="match status" value="2"/>
</dbReference>
<dbReference type="Gene3D" id="1.20.1050.10">
    <property type="match status" value="2"/>
</dbReference>
<dbReference type="SFLD" id="SFLDG00358">
    <property type="entry name" value="Main_(cytGST)"/>
    <property type="match status" value="1"/>
</dbReference>
<reference evidence="4 5" key="1">
    <citation type="journal article" date="2015" name="Nat. Commun.">
        <title>Outbred genome sequencing and CRISPR/Cas9 gene editing in butterflies.</title>
        <authorList>
            <person name="Li X."/>
            <person name="Fan D."/>
            <person name="Zhang W."/>
            <person name="Liu G."/>
            <person name="Zhang L."/>
            <person name="Zhao L."/>
            <person name="Fang X."/>
            <person name="Chen L."/>
            <person name="Dong Y."/>
            <person name="Chen Y."/>
            <person name="Ding Y."/>
            <person name="Zhao R."/>
            <person name="Feng M."/>
            <person name="Zhu Y."/>
            <person name="Feng Y."/>
            <person name="Jiang X."/>
            <person name="Zhu D."/>
            <person name="Xiang H."/>
            <person name="Feng X."/>
            <person name="Li S."/>
            <person name="Wang J."/>
            <person name="Zhang G."/>
            <person name="Kronforst M.R."/>
            <person name="Wang W."/>
        </authorList>
    </citation>
    <scope>NUCLEOTIDE SEQUENCE [LARGE SCALE GENOMIC DNA]</scope>
    <source>
        <strain evidence="4">Ya'a_city_454_Pm</strain>
        <tissue evidence="4">Whole body</tissue>
    </source>
</reference>
<dbReference type="GO" id="GO:0004364">
    <property type="term" value="F:glutathione transferase activity"/>
    <property type="evidence" value="ECO:0007669"/>
    <property type="project" value="TreeGrafter"/>
</dbReference>
<dbReference type="InterPro" id="IPR036282">
    <property type="entry name" value="Glutathione-S-Trfase_C_sf"/>
</dbReference>
<evidence type="ECO:0000259" key="3">
    <source>
        <dbReference type="PROSITE" id="PS50405"/>
    </source>
</evidence>
<evidence type="ECO:0000313" key="4">
    <source>
        <dbReference type="EMBL" id="KPJ14261.1"/>
    </source>
</evidence>
<dbReference type="Pfam" id="PF00043">
    <property type="entry name" value="GST_C"/>
    <property type="match status" value="1"/>
</dbReference>
<comment type="subunit">
    <text evidence="1">Homodimer.</text>
</comment>
<dbReference type="Pfam" id="PF13417">
    <property type="entry name" value="GST_N_3"/>
    <property type="match status" value="2"/>
</dbReference>
<keyword evidence="4" id="KW-0808">Transferase</keyword>
<dbReference type="AlphaFoldDB" id="A0A194REA6"/>
<dbReference type="Gene3D" id="3.40.30.10">
    <property type="entry name" value="Glutaredoxin"/>
    <property type="match status" value="2"/>
</dbReference>
<dbReference type="PANTHER" id="PTHR43969">
    <property type="entry name" value="GLUTATHIONE S TRANSFERASE D10, ISOFORM A-RELATED"/>
    <property type="match status" value="1"/>
</dbReference>
<dbReference type="CDD" id="cd03045">
    <property type="entry name" value="GST_N_Delta_Epsilon"/>
    <property type="match status" value="2"/>
</dbReference>
<dbReference type="EMBL" id="KQ460500">
    <property type="protein sequence ID" value="KPJ14261.1"/>
    <property type="molecule type" value="Genomic_DNA"/>
</dbReference>
<dbReference type="SFLD" id="SFLDG01153">
    <property type="entry name" value="Main.4:_Theta-like"/>
    <property type="match status" value="1"/>
</dbReference>
<dbReference type="InterPro" id="IPR040079">
    <property type="entry name" value="Glutathione_S-Trfase"/>
</dbReference>
<dbReference type="InterPro" id="IPR010987">
    <property type="entry name" value="Glutathione-S-Trfase_C-like"/>
</dbReference>
<dbReference type="PROSITE" id="PS50404">
    <property type="entry name" value="GST_NTER"/>
    <property type="match status" value="2"/>
</dbReference>
<dbReference type="PROSITE" id="PS50405">
    <property type="entry name" value="GST_CTER"/>
    <property type="match status" value="1"/>
</dbReference>
<gene>
    <name evidence="4" type="ORF">RR48_07011</name>
</gene>
<protein>
    <submittedName>
        <fullName evidence="4">Glutathione S-transferase 1-1</fullName>
    </submittedName>
</protein>
<feature type="domain" description="GST N-terminal" evidence="2">
    <location>
        <begin position="273"/>
        <end position="356"/>
    </location>
</feature>
<dbReference type="CDD" id="cd03177">
    <property type="entry name" value="GST_C_Delta_Epsilon"/>
    <property type="match status" value="1"/>
</dbReference>
<organism evidence="4 5">
    <name type="scientific">Papilio machaon</name>
    <name type="common">Old World swallowtail butterfly</name>
    <dbReference type="NCBI Taxonomy" id="76193"/>
    <lineage>
        <taxon>Eukaryota</taxon>
        <taxon>Metazoa</taxon>
        <taxon>Ecdysozoa</taxon>
        <taxon>Arthropoda</taxon>
        <taxon>Hexapoda</taxon>
        <taxon>Insecta</taxon>
        <taxon>Pterygota</taxon>
        <taxon>Neoptera</taxon>
        <taxon>Endopterygota</taxon>
        <taxon>Lepidoptera</taxon>
        <taxon>Glossata</taxon>
        <taxon>Ditrysia</taxon>
        <taxon>Papilionoidea</taxon>
        <taxon>Papilionidae</taxon>
        <taxon>Papilioninae</taxon>
        <taxon>Papilio</taxon>
    </lineage>
</organism>
<evidence type="ECO:0000313" key="5">
    <source>
        <dbReference type="Proteomes" id="UP000053240"/>
    </source>
</evidence>
<proteinExistence type="predicted"/>
<feature type="domain" description="GST N-terminal" evidence="2">
    <location>
        <begin position="1"/>
        <end position="82"/>
    </location>
</feature>